<accession>A0A1X2HFI7</accession>
<dbReference type="GO" id="GO:0043124">
    <property type="term" value="P:negative regulation of canonical NF-kappaB signal transduction"/>
    <property type="evidence" value="ECO:0007669"/>
    <property type="project" value="InterPro"/>
</dbReference>
<dbReference type="GO" id="GO:0005634">
    <property type="term" value="C:nucleus"/>
    <property type="evidence" value="ECO:0007669"/>
    <property type="project" value="UniProtKB-SubCell"/>
</dbReference>
<evidence type="ECO:0000256" key="3">
    <source>
        <dbReference type="ARBA" id="ARBA00022737"/>
    </source>
</evidence>
<evidence type="ECO:0000256" key="2">
    <source>
        <dbReference type="ARBA" id="ARBA00022553"/>
    </source>
</evidence>
<evidence type="ECO:0000256" key="1">
    <source>
        <dbReference type="ARBA" id="ARBA00004123"/>
    </source>
</evidence>
<comment type="caution">
    <text evidence="7">The sequence shown here is derived from an EMBL/GenBank/DDBJ whole genome shotgun (WGS) entry which is preliminary data.</text>
</comment>
<dbReference type="AlphaFoldDB" id="A0A1X2HFI7"/>
<feature type="compositionally biased region" description="Basic and acidic residues" evidence="6">
    <location>
        <begin position="106"/>
        <end position="115"/>
    </location>
</feature>
<keyword evidence="2" id="KW-0597">Phosphoprotein</keyword>
<gene>
    <name evidence="7" type="ORF">BCR43DRAFT_490257</name>
</gene>
<feature type="compositionally biased region" description="Basic and acidic residues" evidence="6">
    <location>
        <begin position="88"/>
        <end position="98"/>
    </location>
</feature>
<protein>
    <submittedName>
        <fullName evidence="7">Uncharacterized protein</fullName>
    </submittedName>
</protein>
<evidence type="ECO:0000256" key="6">
    <source>
        <dbReference type="SAM" id="MobiDB-lite"/>
    </source>
</evidence>
<name>A0A1X2HFI7_SYNRA</name>
<dbReference type="InParanoid" id="A0A1X2HFI7"/>
<dbReference type="PANTHER" id="PTHR15263">
    <property type="entry name" value="I-KAPPA-B-LIKE PROTEIN IKBL"/>
    <property type="match status" value="1"/>
</dbReference>
<evidence type="ECO:0000313" key="8">
    <source>
        <dbReference type="Proteomes" id="UP000242180"/>
    </source>
</evidence>
<feature type="region of interest" description="Disordered" evidence="6">
    <location>
        <begin position="21"/>
        <end position="115"/>
    </location>
</feature>
<dbReference type="OrthoDB" id="412109at2759"/>
<sequence length="212" mass="25562">MRGSGDRSAWNERLFEAMMEDEGQDPFYTQFYEQPTSSSSRMTDEEYRQYMVSGMNSRKRGRHAVFQDELDQEEEAQRKEEKKRKKQQEKEEKERQQRIFDQLQGLRKEKEDQDHSKAYNAYQTQWQQVEAGTHKNVPWPKASSAAELRPFLVRTDLSRDENRKRVRLEQKRYHPDKFMHRVTHLAAKEQTRLVKRATELSSWLNDLWSELS</sequence>
<evidence type="ECO:0000256" key="4">
    <source>
        <dbReference type="ARBA" id="ARBA00023043"/>
    </source>
</evidence>
<dbReference type="PANTHER" id="PTHR15263:SF1">
    <property type="entry name" value="NF-KAPPA-B INHIBITOR-LIKE PROTEIN 1"/>
    <property type="match status" value="1"/>
</dbReference>
<keyword evidence="4" id="KW-0040">ANK repeat</keyword>
<feature type="compositionally biased region" description="Polar residues" evidence="6">
    <location>
        <begin position="31"/>
        <end position="41"/>
    </location>
</feature>
<organism evidence="7 8">
    <name type="scientific">Syncephalastrum racemosum</name>
    <name type="common">Filamentous fungus</name>
    <dbReference type="NCBI Taxonomy" id="13706"/>
    <lineage>
        <taxon>Eukaryota</taxon>
        <taxon>Fungi</taxon>
        <taxon>Fungi incertae sedis</taxon>
        <taxon>Mucoromycota</taxon>
        <taxon>Mucoromycotina</taxon>
        <taxon>Mucoromycetes</taxon>
        <taxon>Mucorales</taxon>
        <taxon>Syncephalastraceae</taxon>
        <taxon>Syncephalastrum</taxon>
    </lineage>
</organism>
<comment type="subcellular location">
    <subcellularLocation>
        <location evidence="1">Nucleus</location>
    </subcellularLocation>
</comment>
<evidence type="ECO:0000313" key="7">
    <source>
        <dbReference type="EMBL" id="ORY97725.1"/>
    </source>
</evidence>
<dbReference type="Proteomes" id="UP000242180">
    <property type="component" value="Unassembled WGS sequence"/>
</dbReference>
<keyword evidence="5" id="KW-0539">Nucleus</keyword>
<dbReference type="InterPro" id="IPR038753">
    <property type="entry name" value="NFKBIL1"/>
</dbReference>
<reference evidence="7 8" key="1">
    <citation type="submission" date="2016-07" db="EMBL/GenBank/DDBJ databases">
        <title>Pervasive Adenine N6-methylation of Active Genes in Fungi.</title>
        <authorList>
            <consortium name="DOE Joint Genome Institute"/>
            <person name="Mondo S.J."/>
            <person name="Dannebaum R.O."/>
            <person name="Kuo R.C."/>
            <person name="Labutti K."/>
            <person name="Haridas S."/>
            <person name="Kuo A."/>
            <person name="Salamov A."/>
            <person name="Ahrendt S.R."/>
            <person name="Lipzen A."/>
            <person name="Sullivan W."/>
            <person name="Andreopoulos W.B."/>
            <person name="Clum A."/>
            <person name="Lindquist E."/>
            <person name="Daum C."/>
            <person name="Ramamoorthy G.K."/>
            <person name="Gryganskyi A."/>
            <person name="Culley D."/>
            <person name="Magnuson J.K."/>
            <person name="James T.Y."/>
            <person name="O'Malley M.A."/>
            <person name="Stajich J.E."/>
            <person name="Spatafora J.W."/>
            <person name="Visel A."/>
            <person name="Grigoriev I.V."/>
        </authorList>
    </citation>
    <scope>NUCLEOTIDE SEQUENCE [LARGE SCALE GENOMIC DNA]</scope>
    <source>
        <strain evidence="7 8">NRRL 2496</strain>
    </source>
</reference>
<dbReference type="EMBL" id="MCGN01000004">
    <property type="protein sequence ID" value="ORY97725.1"/>
    <property type="molecule type" value="Genomic_DNA"/>
</dbReference>
<keyword evidence="3" id="KW-0677">Repeat</keyword>
<proteinExistence type="predicted"/>
<evidence type="ECO:0000256" key="5">
    <source>
        <dbReference type="ARBA" id="ARBA00023242"/>
    </source>
</evidence>
<keyword evidence="8" id="KW-1185">Reference proteome</keyword>